<dbReference type="InterPro" id="IPR027806">
    <property type="entry name" value="HARBI1_dom"/>
</dbReference>
<keyword evidence="5" id="KW-0479">Metal-binding</keyword>
<evidence type="ECO:0000313" key="10">
    <source>
        <dbReference type="EMBL" id="PRQ26042.1"/>
    </source>
</evidence>
<evidence type="ECO:0000259" key="9">
    <source>
        <dbReference type="Pfam" id="PF13359"/>
    </source>
</evidence>
<dbReference type="GO" id="GO:0035102">
    <property type="term" value="C:PRC1 complex"/>
    <property type="evidence" value="ECO:0007669"/>
    <property type="project" value="TreeGrafter"/>
</dbReference>
<dbReference type="PANTHER" id="PTHR22930">
    <property type="match status" value="1"/>
</dbReference>
<accession>A0A2P6PVT7</accession>
<evidence type="ECO:0000256" key="3">
    <source>
        <dbReference type="ARBA" id="ARBA00006958"/>
    </source>
</evidence>
<dbReference type="Pfam" id="PF13359">
    <property type="entry name" value="DDE_Tnp_4"/>
    <property type="match status" value="1"/>
</dbReference>
<feature type="domain" description="DDE Tnp4" evidence="9">
    <location>
        <begin position="310"/>
        <end position="476"/>
    </location>
</feature>
<dbReference type="Gramene" id="PRQ26042">
    <property type="protein sequence ID" value="PRQ26042"/>
    <property type="gene ID" value="RchiOBHm_Chr6g0290271"/>
</dbReference>
<evidence type="ECO:0000256" key="1">
    <source>
        <dbReference type="ARBA" id="ARBA00001968"/>
    </source>
</evidence>
<dbReference type="GO" id="GO:0035098">
    <property type="term" value="C:ESC/E(Z) complex"/>
    <property type="evidence" value="ECO:0007669"/>
    <property type="project" value="TreeGrafter"/>
</dbReference>
<comment type="subcellular location">
    <subcellularLocation>
        <location evidence="2">Nucleus</location>
    </subcellularLocation>
</comment>
<dbReference type="OMA" id="HEMRFLN"/>
<keyword evidence="7" id="KW-0539">Nucleus</keyword>
<dbReference type="GO" id="GO:0046872">
    <property type="term" value="F:metal ion binding"/>
    <property type="evidence" value="ECO:0007669"/>
    <property type="project" value="UniProtKB-KW"/>
</dbReference>
<gene>
    <name evidence="10" type="ORF">RchiOBHm_Chr6g0290271</name>
</gene>
<dbReference type="GO" id="GO:0003682">
    <property type="term" value="F:chromatin binding"/>
    <property type="evidence" value="ECO:0007669"/>
    <property type="project" value="TreeGrafter"/>
</dbReference>
<evidence type="ECO:0000256" key="8">
    <source>
        <dbReference type="SAM" id="MobiDB-lite"/>
    </source>
</evidence>
<dbReference type="InterPro" id="IPR045249">
    <property type="entry name" value="HARBI1-like"/>
</dbReference>
<evidence type="ECO:0000313" key="11">
    <source>
        <dbReference type="Proteomes" id="UP000238479"/>
    </source>
</evidence>
<comment type="similarity">
    <text evidence="3">Belongs to the HARBI1 family.</text>
</comment>
<keyword evidence="6" id="KW-0378">Hydrolase</keyword>
<dbReference type="Proteomes" id="UP000238479">
    <property type="component" value="Chromosome 6"/>
</dbReference>
<dbReference type="STRING" id="74649.A0A2P6PVT7"/>
<keyword evidence="4" id="KW-0540">Nuclease</keyword>
<keyword evidence="11" id="KW-1185">Reference proteome</keyword>
<dbReference type="GO" id="GO:0016787">
    <property type="term" value="F:hydrolase activity"/>
    <property type="evidence" value="ECO:0007669"/>
    <property type="project" value="UniProtKB-KW"/>
</dbReference>
<feature type="region of interest" description="Disordered" evidence="8">
    <location>
        <begin position="135"/>
        <end position="164"/>
    </location>
</feature>
<comment type="cofactor">
    <cofactor evidence="1">
        <name>a divalent metal cation</name>
        <dbReference type="ChEBI" id="CHEBI:60240"/>
    </cofactor>
</comment>
<reference evidence="10 11" key="1">
    <citation type="journal article" date="2018" name="Nat. Genet.">
        <title>The Rosa genome provides new insights in the design of modern roses.</title>
        <authorList>
            <person name="Bendahmane M."/>
        </authorList>
    </citation>
    <scope>NUCLEOTIDE SEQUENCE [LARGE SCALE GENOMIC DNA]</scope>
    <source>
        <strain evidence="11">cv. Old Blush</strain>
    </source>
</reference>
<dbReference type="GO" id="GO:0004518">
    <property type="term" value="F:nuclease activity"/>
    <property type="evidence" value="ECO:0007669"/>
    <property type="project" value="UniProtKB-KW"/>
</dbReference>
<comment type="caution">
    <text evidence="10">The sequence shown here is derived from an EMBL/GenBank/DDBJ whole genome shotgun (WGS) entry which is preliminary data.</text>
</comment>
<evidence type="ECO:0000256" key="6">
    <source>
        <dbReference type="ARBA" id="ARBA00022801"/>
    </source>
</evidence>
<dbReference type="EMBL" id="PDCK01000044">
    <property type="protein sequence ID" value="PRQ26042.1"/>
    <property type="molecule type" value="Genomic_DNA"/>
</dbReference>
<feature type="compositionally biased region" description="Basic residues" evidence="8">
    <location>
        <begin position="137"/>
        <end position="152"/>
    </location>
</feature>
<proteinExistence type="inferred from homology"/>
<organism evidence="10 11">
    <name type="scientific">Rosa chinensis</name>
    <name type="common">China rose</name>
    <dbReference type="NCBI Taxonomy" id="74649"/>
    <lineage>
        <taxon>Eukaryota</taxon>
        <taxon>Viridiplantae</taxon>
        <taxon>Streptophyta</taxon>
        <taxon>Embryophyta</taxon>
        <taxon>Tracheophyta</taxon>
        <taxon>Spermatophyta</taxon>
        <taxon>Magnoliopsida</taxon>
        <taxon>eudicotyledons</taxon>
        <taxon>Gunneridae</taxon>
        <taxon>Pentapetalae</taxon>
        <taxon>rosids</taxon>
        <taxon>fabids</taxon>
        <taxon>Rosales</taxon>
        <taxon>Rosaceae</taxon>
        <taxon>Rosoideae</taxon>
        <taxon>Rosoideae incertae sedis</taxon>
        <taxon>Rosa</taxon>
    </lineage>
</organism>
<dbReference type="AlphaFoldDB" id="A0A2P6PVT7"/>
<sequence length="532" mass="59227">MYQSLSTTAKSKRVKDIHIIVYTRSVIENNNHHIGNEYCSLFRTYWACNHGGYAGEICWCNIYWAKFIAPSSVKCQPSPSLFNCPSLSFILFPNQNISDTTLQLHLSLAVKNLTSLQVQSQPEVVGFPELSLMAPPKKSKKNKKDGKLKKCKSSSVAPVEPKAPDSEWWDSFWHKNASNPGSSLSKDEEEGFKYFFRVSRKTFDYICSIVREDLVSRPPSGLINIEGRLLSVEKQVAIAMRRLASGESQVSVGAAFGVGQSTVSQVTWRFIEALEERAKHHLKWPDSNRMEEIKSKLEASFGLPNCCGAIDGTHIIMTLPTVQASDDWCDTEKNYSMLLQGTVDHELRFLDIVTGWPGGMTVSRLLKCSGLFKLCESGQRLNGNVRTLSEGGEIREYVVGGVGYPLLPWLITPYEGSGLPASVVSAFNAAHEAARSLAVRAFSQLKGTWRILSKVMWRPDKRKLPSIILVCCLLHNIIIDCGDILNPDVALSGHHDSGYGEQCCKQVDPLGRSMSENLVRHWQHSKQTAASK</sequence>
<evidence type="ECO:0000256" key="4">
    <source>
        <dbReference type="ARBA" id="ARBA00022722"/>
    </source>
</evidence>
<dbReference type="PANTHER" id="PTHR22930:SF85">
    <property type="entry name" value="GH03217P-RELATED"/>
    <property type="match status" value="1"/>
</dbReference>
<evidence type="ECO:0000256" key="7">
    <source>
        <dbReference type="ARBA" id="ARBA00023242"/>
    </source>
</evidence>
<evidence type="ECO:0000256" key="2">
    <source>
        <dbReference type="ARBA" id="ARBA00004123"/>
    </source>
</evidence>
<protein>
    <submittedName>
        <fullName evidence="10">Putative harbinger transposase-derived nuclease domain-containing protein</fullName>
    </submittedName>
</protein>
<evidence type="ECO:0000256" key="5">
    <source>
        <dbReference type="ARBA" id="ARBA00022723"/>
    </source>
</evidence>
<name>A0A2P6PVT7_ROSCH</name>